<evidence type="ECO:0000256" key="3">
    <source>
        <dbReference type="RuleBase" id="RU362132"/>
    </source>
</evidence>
<feature type="domain" description="Thiamine pyrophosphate enzyme central" evidence="4">
    <location>
        <begin position="218"/>
        <end position="356"/>
    </location>
</feature>
<name>A0ABN2PT70_9MICO</name>
<dbReference type="InterPro" id="IPR011766">
    <property type="entry name" value="TPP_enzyme_TPP-bd"/>
</dbReference>
<dbReference type="CDD" id="cd00568">
    <property type="entry name" value="TPP_enzymes"/>
    <property type="match status" value="1"/>
</dbReference>
<dbReference type="Gene3D" id="3.40.50.1220">
    <property type="entry name" value="TPP-binding domain"/>
    <property type="match status" value="1"/>
</dbReference>
<evidence type="ECO:0000256" key="2">
    <source>
        <dbReference type="ARBA" id="ARBA00023052"/>
    </source>
</evidence>
<evidence type="ECO:0000259" key="6">
    <source>
        <dbReference type="Pfam" id="PF02776"/>
    </source>
</evidence>
<organism evidence="7 8">
    <name type="scientific">Microbacterium aoyamense</name>
    <dbReference type="NCBI Taxonomy" id="344166"/>
    <lineage>
        <taxon>Bacteria</taxon>
        <taxon>Bacillati</taxon>
        <taxon>Actinomycetota</taxon>
        <taxon>Actinomycetes</taxon>
        <taxon>Micrococcales</taxon>
        <taxon>Microbacteriaceae</taxon>
        <taxon>Microbacterium</taxon>
    </lineage>
</organism>
<reference evidence="7 8" key="1">
    <citation type="journal article" date="2019" name="Int. J. Syst. Evol. Microbiol.">
        <title>The Global Catalogue of Microorganisms (GCM) 10K type strain sequencing project: providing services to taxonomists for standard genome sequencing and annotation.</title>
        <authorList>
            <consortium name="The Broad Institute Genomics Platform"/>
            <consortium name="The Broad Institute Genome Sequencing Center for Infectious Disease"/>
            <person name="Wu L."/>
            <person name="Ma J."/>
        </authorList>
    </citation>
    <scope>NUCLEOTIDE SEQUENCE [LARGE SCALE GENOMIC DNA]</scope>
    <source>
        <strain evidence="7 8">JCM 14900</strain>
    </source>
</reference>
<dbReference type="Gene3D" id="3.40.50.970">
    <property type="match status" value="2"/>
</dbReference>
<dbReference type="Pfam" id="PF02775">
    <property type="entry name" value="TPP_enzyme_C"/>
    <property type="match status" value="1"/>
</dbReference>
<dbReference type="CDD" id="cd07035">
    <property type="entry name" value="TPP_PYR_POX_like"/>
    <property type="match status" value="1"/>
</dbReference>
<keyword evidence="2 3" id="KW-0786">Thiamine pyrophosphate</keyword>
<dbReference type="Pfam" id="PF02776">
    <property type="entry name" value="TPP_enzyme_N"/>
    <property type="match status" value="1"/>
</dbReference>
<dbReference type="InterPro" id="IPR029035">
    <property type="entry name" value="DHS-like_NAD/FAD-binding_dom"/>
</dbReference>
<accession>A0ABN2PT70</accession>
<dbReference type="InterPro" id="IPR012001">
    <property type="entry name" value="Thiamin_PyroP_enz_TPP-bd_dom"/>
</dbReference>
<dbReference type="Proteomes" id="UP001501343">
    <property type="component" value="Unassembled WGS sequence"/>
</dbReference>
<feature type="domain" description="Thiamine pyrophosphate enzyme TPP-binding" evidence="5">
    <location>
        <begin position="419"/>
        <end position="573"/>
    </location>
</feature>
<dbReference type="PANTHER" id="PTHR18968">
    <property type="entry name" value="THIAMINE PYROPHOSPHATE ENZYMES"/>
    <property type="match status" value="1"/>
</dbReference>
<comment type="similarity">
    <text evidence="1 3">Belongs to the TPP enzyme family.</text>
</comment>
<evidence type="ECO:0000313" key="8">
    <source>
        <dbReference type="Proteomes" id="UP001501343"/>
    </source>
</evidence>
<dbReference type="SUPFAM" id="SSF52518">
    <property type="entry name" value="Thiamin diphosphate-binding fold (THDP-binding)"/>
    <property type="match status" value="2"/>
</dbReference>
<dbReference type="Pfam" id="PF00205">
    <property type="entry name" value="TPP_enzyme_M"/>
    <property type="match status" value="1"/>
</dbReference>
<evidence type="ECO:0000259" key="5">
    <source>
        <dbReference type="Pfam" id="PF02775"/>
    </source>
</evidence>
<evidence type="ECO:0000259" key="4">
    <source>
        <dbReference type="Pfam" id="PF00205"/>
    </source>
</evidence>
<dbReference type="InterPro" id="IPR012000">
    <property type="entry name" value="Thiamin_PyroP_enz_cen_dom"/>
</dbReference>
<proteinExistence type="inferred from homology"/>
<evidence type="ECO:0000313" key="7">
    <source>
        <dbReference type="EMBL" id="GAA1931060.1"/>
    </source>
</evidence>
<evidence type="ECO:0000256" key="1">
    <source>
        <dbReference type="ARBA" id="ARBA00007812"/>
    </source>
</evidence>
<dbReference type="InterPro" id="IPR045229">
    <property type="entry name" value="TPP_enz"/>
</dbReference>
<dbReference type="EMBL" id="BAAAOF010000004">
    <property type="protein sequence ID" value="GAA1931060.1"/>
    <property type="molecule type" value="Genomic_DNA"/>
</dbReference>
<comment type="caution">
    <text evidence="7">The sequence shown here is derived from an EMBL/GenBank/DDBJ whole genome shotgun (WGS) entry which is preliminary data.</text>
</comment>
<feature type="domain" description="Thiamine pyrophosphate enzyme N-terminal TPP-binding" evidence="6">
    <location>
        <begin position="19"/>
        <end position="131"/>
    </location>
</feature>
<dbReference type="PANTHER" id="PTHR18968:SF13">
    <property type="entry name" value="ACETOLACTATE SYNTHASE CATALYTIC SUBUNIT, MITOCHONDRIAL"/>
    <property type="match status" value="1"/>
</dbReference>
<protein>
    <submittedName>
        <fullName evidence="7">Thiamine pyrophosphate-binding protein</fullName>
    </submittedName>
</protein>
<sequence length="606" mass="63651">MSVYVMEQETVVDARPTTMSGADVLAALLEDAGITVVAGIPGHTIGDFALAVGAREGLRPILLRHEATGAFAADVYFRVSGRLMAVFTHAFPGAANALTGVANAYADFSSLFWVTGNTASVGIGRGGYQELSRQIDDDLTQVIRPAVKRVWQPRTAEDLAHNALAALRESRAGRPGPVALNVSQEVWSQTVDVTGGARPDLERFVFADDRPRPDSRRVADAAELLRGARRPAILAGNGVNLGRARDHLRAFSRRFGIPVATTASGKGGFPESDALSVGVAGWVGTGTGNFTTANADVLLVLGARLGEPTASSWVDGATFGSDTKIVQFDIDAGAIANAYPVEVPVIGHLVSALEDLTAVLGDERLDVSAWLEEIQSAREAWTSVALESQDPGMDGRIGTGAVVQAMRRAFSGPVNLVNDCGKHHKWIVQQFEAGDDDYIVSSMGGASMGIGLAGAIGAQLGRPEARTIAWLGDGGMSMSLSALPTVAEYRLPITTVVIDDASYGVVHNTQMAQAGRTAFADFDGSGSNPDYRLDFRAVAEGCGIPARTVSDPSELDAAFAWAAEQEGPTLITVLSEKGSTHPGGGGVLRPLHDRSRRLAWRAVSGE</sequence>
<gene>
    <name evidence="7" type="ORF">GCM10009775_24050</name>
</gene>
<dbReference type="SUPFAM" id="SSF52467">
    <property type="entry name" value="DHS-like NAD/FAD-binding domain"/>
    <property type="match status" value="1"/>
</dbReference>
<dbReference type="InterPro" id="IPR029061">
    <property type="entry name" value="THDP-binding"/>
</dbReference>
<keyword evidence="8" id="KW-1185">Reference proteome</keyword>
<dbReference type="RefSeq" id="WP_248148042.1">
    <property type="nucleotide sequence ID" value="NZ_BAAAOF010000004.1"/>
</dbReference>